<accession>A0AAD4EHA8</accession>
<dbReference type="EMBL" id="JABBWK010000005">
    <property type="protein sequence ID" value="KAG1906125.1"/>
    <property type="molecule type" value="Genomic_DNA"/>
</dbReference>
<dbReference type="GeneID" id="64670834"/>
<reference evidence="4" key="1">
    <citation type="journal article" date="2020" name="New Phytol.">
        <title>Comparative genomics reveals dynamic genome evolution in host specialist ectomycorrhizal fungi.</title>
        <authorList>
            <person name="Lofgren L.A."/>
            <person name="Nguyen N.H."/>
            <person name="Vilgalys R."/>
            <person name="Ruytinx J."/>
            <person name="Liao H.L."/>
            <person name="Branco S."/>
            <person name="Kuo A."/>
            <person name="LaButti K."/>
            <person name="Lipzen A."/>
            <person name="Andreopoulos W."/>
            <person name="Pangilinan J."/>
            <person name="Riley R."/>
            <person name="Hundley H."/>
            <person name="Na H."/>
            <person name="Barry K."/>
            <person name="Grigoriev I.V."/>
            <person name="Stajich J.E."/>
            <person name="Kennedy P.G."/>
        </authorList>
    </citation>
    <scope>NUCLEOTIDE SEQUENCE</scope>
    <source>
        <strain evidence="4">FC203</strain>
    </source>
</reference>
<evidence type="ECO:0000313" key="5">
    <source>
        <dbReference type="Proteomes" id="UP001195769"/>
    </source>
</evidence>
<feature type="domain" description="Fungal-type protein kinase" evidence="2">
    <location>
        <begin position="251"/>
        <end position="561"/>
    </location>
</feature>
<feature type="compositionally biased region" description="Low complexity" evidence="1">
    <location>
        <begin position="726"/>
        <end position="736"/>
    </location>
</feature>
<dbReference type="Proteomes" id="UP001195769">
    <property type="component" value="Unassembled WGS sequence"/>
</dbReference>
<feature type="region of interest" description="Disordered" evidence="1">
    <location>
        <begin position="936"/>
        <end position="1051"/>
    </location>
</feature>
<dbReference type="InterPro" id="IPR040976">
    <property type="entry name" value="Pkinase_fungal"/>
</dbReference>
<feature type="compositionally biased region" description="Basic and acidic residues" evidence="1">
    <location>
        <begin position="972"/>
        <end position="984"/>
    </location>
</feature>
<sequence length="1390" mass="154449">MSTTLSFTNHYLLATVTSSIPAGGDFLPHLKEDMDLLMKNELLPMGRDGTLAGGRRVLWEEGINGRKSSILDILILGSGLTTEDILGIRYIKRKETADGLQWRLDGAFSDPVKKLRRQRELGNDEIDTDLEEMDEDSILDTDASWSQQSFDAGQKRSNHPVKTSEEKSWERLLWSIYYAMCNIIHEANEESSQSGSPNPLPFNVVPEPRYWSSKFATTPVPDTTDSHKPDLVLMDFRLKKNESGEKTWGYLIMREQLWRRFIVFFSIANLQLRAHYMDRSGMIISQPLPINSNAMCFVDVLNAITLSDLPSLGFDPTIHVCTDLCSTGPHNDLPEGIDHMPEGTKGWVMDNDSEVYWIMALLWKSRGLFLHGTVCYWVQDRHGTEFTLKDCWVDAENLDHEVTLLRAVNGIPNVVSLEKYWDIQYAGQTDCTERICEHISENLPESPIYSNKVHRRMLLTPCGLLLMTFKSLPELVNIFRDLIVAHKAMVTQQNILHGDLSPNNLIIHDRKGYFIDFDHAKFLKNNAAVNSCGTLMGDIPCPSMIDHRASDDLESLFYILLEFTTMYEGPSGKASVEGVHPVNAPRWRKAYLMMDGDGLGTSGSLKKEFLTEKHLPYEPTPYFRACGPILEEWRKAIGDALHNECDLSHNEILKIMQQGLERILSSPGTATSQSVAFLPATSVATPSPTSLPLPVYPHHPTSLPHASLPPPPIEAMTQDAVAPSASGSMTPSFHSSSPPPTSGPMTHLRPRRSGQKNKMILPPLLSLPSVGPNKLPGSGAGSMTEELPTSFLHSMPPRKRARQGSPGDKSRKGAKMAQADVDPTRQSSRSTRGIGGHAAQLQKTGETLMAPTRRKKASDDLNISDSEENPMAPSQLKGRKQKVAASTPKSSVEPNSSQPESEHARLHIACPSDRFGFKPSQSQATHPIGHNHEVAGSEVAEEDLEDRSGLGDLDDFDEWGKSGDGDDLMEFDETKPGRKDERTDTIPYDVLKHHQNSRGHTLTRNTRSKSPCQYSHKHMPRRRSPETHTSSTHLKPPQRAPRKGPSAKAGSAHGLCIQAEVMISPPVDHLLIDAPQLGQQLFFLTQCLHIQAGVMIQPPVDHLVDAPQLSQQLSLLAQGLRVQAGVMITLPADCLRGDSPQLSQQLFSLAQDLHIRVHPVDHLLDIPCRGYHIGEPLDPITCVLIPLFQAILTPVLIVPCLNQGYFPQYSTQMSRLLCNDLFTFRTELKKIIISIVKQLYSIFPKANVGQKDAIQWHVAEAASKLIKSGNYLRLPDSSSGKYKNFVSQVLKDACIDFYYGNGKKALKLTEEFRKMIPVNALILVSVVAKGILTGFRDTGTDKSVDTLMTNPKRRQEVESMLEEWADVGMMGELQDDSDSAAGSNDINIIL</sequence>
<dbReference type="InterPro" id="IPR011009">
    <property type="entry name" value="Kinase-like_dom_sf"/>
</dbReference>
<keyword evidence="5" id="KW-1185">Reference proteome</keyword>
<feature type="region of interest" description="Disordered" evidence="1">
    <location>
        <begin position="721"/>
        <end position="905"/>
    </location>
</feature>
<dbReference type="PANTHER" id="PTHR38248:SF2">
    <property type="entry name" value="FUNK1 11"/>
    <property type="match status" value="1"/>
</dbReference>
<feature type="compositionally biased region" description="Polar residues" evidence="1">
    <location>
        <begin position="998"/>
        <end position="1013"/>
    </location>
</feature>
<comment type="caution">
    <text evidence="4">The sequence shown here is derived from an EMBL/GenBank/DDBJ whole genome shotgun (WGS) entry which is preliminary data.</text>
</comment>
<feature type="compositionally biased region" description="Polar residues" evidence="1">
    <location>
        <begin position="887"/>
        <end position="899"/>
    </location>
</feature>
<evidence type="ECO:0000256" key="1">
    <source>
        <dbReference type="SAM" id="MobiDB-lite"/>
    </source>
</evidence>
<dbReference type="Pfam" id="PF17667">
    <property type="entry name" value="Pkinase_fungal"/>
    <property type="match status" value="1"/>
</dbReference>
<proteinExistence type="predicted"/>
<dbReference type="Gene3D" id="1.10.510.10">
    <property type="entry name" value="Transferase(Phosphotransferase) domain 1"/>
    <property type="match status" value="1"/>
</dbReference>
<dbReference type="InterPro" id="IPR008266">
    <property type="entry name" value="Tyr_kinase_AS"/>
</dbReference>
<gene>
    <name evidence="4" type="ORF">F5891DRAFT_975576</name>
</gene>
<dbReference type="GO" id="GO:0004672">
    <property type="term" value="F:protein kinase activity"/>
    <property type="evidence" value="ECO:0007669"/>
    <property type="project" value="InterPro"/>
</dbReference>
<dbReference type="SUPFAM" id="SSF56112">
    <property type="entry name" value="Protein kinase-like (PK-like)"/>
    <property type="match status" value="1"/>
</dbReference>
<feature type="domain" description="DUF6532" evidence="3">
    <location>
        <begin position="1207"/>
        <end position="1345"/>
    </location>
</feature>
<protein>
    <submittedName>
        <fullName evidence="4">Uncharacterized protein</fullName>
    </submittedName>
</protein>
<dbReference type="RefSeq" id="XP_041231700.1">
    <property type="nucleotide sequence ID" value="XM_041376536.1"/>
</dbReference>
<dbReference type="InterPro" id="IPR045341">
    <property type="entry name" value="DUF6532"/>
</dbReference>
<name>A0AAD4EHA8_9AGAM</name>
<evidence type="ECO:0000259" key="2">
    <source>
        <dbReference type="Pfam" id="PF17667"/>
    </source>
</evidence>
<dbReference type="PANTHER" id="PTHR38248">
    <property type="entry name" value="FUNK1 6"/>
    <property type="match status" value="1"/>
</dbReference>
<evidence type="ECO:0000259" key="3">
    <source>
        <dbReference type="Pfam" id="PF20149"/>
    </source>
</evidence>
<organism evidence="4 5">
    <name type="scientific">Suillus fuscotomentosus</name>
    <dbReference type="NCBI Taxonomy" id="1912939"/>
    <lineage>
        <taxon>Eukaryota</taxon>
        <taxon>Fungi</taxon>
        <taxon>Dikarya</taxon>
        <taxon>Basidiomycota</taxon>
        <taxon>Agaricomycotina</taxon>
        <taxon>Agaricomycetes</taxon>
        <taxon>Agaricomycetidae</taxon>
        <taxon>Boletales</taxon>
        <taxon>Suillineae</taxon>
        <taxon>Suillaceae</taxon>
        <taxon>Suillus</taxon>
    </lineage>
</organism>
<dbReference type="PROSITE" id="PS00109">
    <property type="entry name" value="PROTEIN_KINASE_TYR"/>
    <property type="match status" value="1"/>
</dbReference>
<evidence type="ECO:0000313" key="4">
    <source>
        <dbReference type="EMBL" id="KAG1906125.1"/>
    </source>
</evidence>
<dbReference type="Pfam" id="PF20149">
    <property type="entry name" value="DUF6532"/>
    <property type="match status" value="1"/>
</dbReference>